<dbReference type="EMBL" id="JXLB01000003">
    <property type="protein sequence ID" value="OJG83504.1"/>
    <property type="molecule type" value="Genomic_DNA"/>
</dbReference>
<evidence type="ECO:0000256" key="1">
    <source>
        <dbReference type="SAM" id="Coils"/>
    </source>
</evidence>
<sequence>MFEAEEVIKRVDGLNNISTLHRWRKMVEELCGISFEQRTVQVGKTSYTKIYQFSEADVGHFQEVSILRNKGQPIKDAIIKVFEEEKTPEQNKTLIDNLIEMMERLNENFAKLSKESLLLKAQVQSIMRENYQLQGRIEELEMGKMDKPFQKKKS</sequence>
<dbReference type="OrthoDB" id="2222747at2"/>
<name>A0A1L8WR40_9ENTE</name>
<gene>
    <name evidence="2" type="ORF">RV14_GL001382</name>
</gene>
<proteinExistence type="predicted"/>
<dbReference type="AlphaFoldDB" id="A0A1L8WR40"/>
<evidence type="ECO:0000313" key="2">
    <source>
        <dbReference type="EMBL" id="OJG83504.1"/>
    </source>
</evidence>
<dbReference type="RefSeq" id="WP_071854669.1">
    <property type="nucleotide sequence ID" value="NZ_JXLB01000003.1"/>
</dbReference>
<keyword evidence="3" id="KW-1185">Reference proteome</keyword>
<reference evidence="2 3" key="1">
    <citation type="submission" date="2014-12" db="EMBL/GenBank/DDBJ databases">
        <title>Draft genome sequences of 29 type strains of Enterococci.</title>
        <authorList>
            <person name="Zhong Z."/>
            <person name="Sun Z."/>
            <person name="Liu W."/>
            <person name="Zhang W."/>
            <person name="Zhang H."/>
        </authorList>
    </citation>
    <scope>NUCLEOTIDE SEQUENCE [LARGE SCALE GENOMIC DNA]</scope>
    <source>
        <strain evidence="2 3">DSM 15687</strain>
    </source>
</reference>
<dbReference type="STRING" id="150033.RV14_GL001382"/>
<comment type="caution">
    <text evidence="2">The sequence shown here is derived from an EMBL/GenBank/DDBJ whole genome shotgun (WGS) entry which is preliminary data.</text>
</comment>
<keyword evidence="1" id="KW-0175">Coiled coil</keyword>
<evidence type="ECO:0000313" key="3">
    <source>
        <dbReference type="Proteomes" id="UP000182152"/>
    </source>
</evidence>
<feature type="coiled-coil region" evidence="1">
    <location>
        <begin position="95"/>
        <end position="122"/>
    </location>
</feature>
<accession>A0A1L8WR40</accession>
<protein>
    <submittedName>
        <fullName evidence="2">Uncharacterized protein</fullName>
    </submittedName>
</protein>
<dbReference type="Proteomes" id="UP000182152">
    <property type="component" value="Unassembled WGS sequence"/>
</dbReference>
<organism evidence="2 3">
    <name type="scientific">Enterococcus ratti</name>
    <dbReference type="NCBI Taxonomy" id="150033"/>
    <lineage>
        <taxon>Bacteria</taxon>
        <taxon>Bacillati</taxon>
        <taxon>Bacillota</taxon>
        <taxon>Bacilli</taxon>
        <taxon>Lactobacillales</taxon>
        <taxon>Enterococcaceae</taxon>
        <taxon>Enterococcus</taxon>
    </lineage>
</organism>